<name>A0ABC9VAS0_9BACL</name>
<dbReference type="PANTHER" id="PTHR42951">
    <property type="entry name" value="METALLO-BETA-LACTAMASE DOMAIN-CONTAINING"/>
    <property type="match status" value="1"/>
</dbReference>
<sequence>MLKLILFIKGEDSMKISNGVAMLELKVQGFVLNPTLIWDDETAVLIDAGMPGQLEQIRAAMSEVGVSFDKLKAVILTHQDLDHIGGLPEILKESTNRIEVYAHELDKPYIEGALPLIKTDPNRMSKEEWVSLPEEVRILYQNPPKVKVDKTVDDGQELPYCGGIRVIFTPGHTPGHISLYLKQSKILVAGDAMICVDGSLRGPVQKTTLDMNTALRSLEKCLNLDIESVICYHGGICNDNVKNQLQHLVRQDGNAAEKK</sequence>
<dbReference type="InterPro" id="IPR036866">
    <property type="entry name" value="RibonucZ/Hydroxyglut_hydro"/>
</dbReference>
<dbReference type="PANTHER" id="PTHR42951:SF15">
    <property type="entry name" value="METALLO-BETA-LACTAMASE SUPERFAMILY PROTEIN"/>
    <property type="match status" value="1"/>
</dbReference>
<evidence type="ECO:0000313" key="2">
    <source>
        <dbReference type="EMBL" id="EZP75168.1"/>
    </source>
</evidence>
<organism evidence="2 3">
    <name type="scientific">Parageobacillus genomosp. 1</name>
    <dbReference type="NCBI Taxonomy" id="1295642"/>
    <lineage>
        <taxon>Bacteria</taxon>
        <taxon>Bacillati</taxon>
        <taxon>Bacillota</taxon>
        <taxon>Bacilli</taxon>
        <taxon>Bacillales</taxon>
        <taxon>Anoxybacillaceae</taxon>
        <taxon>Parageobacillus</taxon>
    </lineage>
</organism>
<proteinExistence type="predicted"/>
<protein>
    <submittedName>
        <fullName evidence="2">Beta-lactamase domain-containing protein</fullName>
    </submittedName>
</protein>
<dbReference type="AlphaFoldDB" id="A0ABC9VAS0"/>
<dbReference type="Pfam" id="PF00753">
    <property type="entry name" value="Lactamase_B"/>
    <property type="match status" value="1"/>
</dbReference>
<dbReference type="SMART" id="SM00849">
    <property type="entry name" value="Lactamase_B"/>
    <property type="match status" value="1"/>
</dbReference>
<dbReference type="CDD" id="cd07721">
    <property type="entry name" value="yflN-like_MBL-fold"/>
    <property type="match status" value="1"/>
</dbReference>
<dbReference type="InterPro" id="IPR001279">
    <property type="entry name" value="Metallo-B-lactamas"/>
</dbReference>
<feature type="domain" description="Metallo-beta-lactamase" evidence="1">
    <location>
        <begin position="31"/>
        <end position="233"/>
    </location>
</feature>
<dbReference type="Gene3D" id="3.60.15.10">
    <property type="entry name" value="Ribonuclease Z/Hydroxyacylglutathione hydrolase-like"/>
    <property type="match status" value="1"/>
</dbReference>
<reference evidence="2 3" key="1">
    <citation type="journal article" date="2014" name="Appl. Microbiol. Biotechnol.">
        <title>Transformable facultative thermophile Geobacillus stearothermophilus NUB3621 as a host strain for metabolic engineering.</title>
        <authorList>
            <person name="Blanchard K."/>
            <person name="Robic S."/>
            <person name="Matsumura I."/>
        </authorList>
    </citation>
    <scope>NUCLEOTIDE SEQUENCE [LARGE SCALE GENOMIC DNA]</scope>
    <source>
        <strain evidence="2 3">NUB3621</strain>
    </source>
</reference>
<keyword evidence="3" id="KW-1185">Reference proteome</keyword>
<dbReference type="InterPro" id="IPR050855">
    <property type="entry name" value="NDM-1-like"/>
</dbReference>
<dbReference type="EMBL" id="AOTZ01000009">
    <property type="protein sequence ID" value="EZP75168.1"/>
    <property type="molecule type" value="Genomic_DNA"/>
</dbReference>
<comment type="caution">
    <text evidence="2">The sequence shown here is derived from an EMBL/GenBank/DDBJ whole genome shotgun (WGS) entry which is preliminary data.</text>
</comment>
<dbReference type="Proteomes" id="UP000023566">
    <property type="component" value="Chromosome"/>
</dbReference>
<evidence type="ECO:0000259" key="1">
    <source>
        <dbReference type="SMART" id="SM00849"/>
    </source>
</evidence>
<accession>A0ABC9VAS0</accession>
<dbReference type="SUPFAM" id="SSF56281">
    <property type="entry name" value="Metallo-hydrolase/oxidoreductase"/>
    <property type="match status" value="1"/>
</dbReference>
<evidence type="ECO:0000313" key="3">
    <source>
        <dbReference type="Proteomes" id="UP000023566"/>
    </source>
</evidence>
<gene>
    <name evidence="2" type="ORF">H839_16748</name>
</gene>